<accession>A0A0L7QTC0</accession>
<dbReference type="Proteomes" id="UP000053825">
    <property type="component" value="Unassembled WGS sequence"/>
</dbReference>
<feature type="region of interest" description="Disordered" evidence="1">
    <location>
        <begin position="184"/>
        <end position="212"/>
    </location>
</feature>
<dbReference type="AlphaFoldDB" id="A0A0L7QTC0"/>
<gene>
    <name evidence="2" type="ORF">WH47_06189</name>
</gene>
<dbReference type="InterPro" id="IPR028265">
    <property type="entry name" value="TTDN1/SICKLE"/>
</dbReference>
<dbReference type="OrthoDB" id="7689747at2759"/>
<dbReference type="Pfam" id="PF15502">
    <property type="entry name" value="MPLKIP"/>
    <property type="match status" value="1"/>
</dbReference>
<proteinExistence type="predicted"/>
<organism evidence="2 3">
    <name type="scientific">Habropoda laboriosa</name>
    <dbReference type="NCBI Taxonomy" id="597456"/>
    <lineage>
        <taxon>Eukaryota</taxon>
        <taxon>Metazoa</taxon>
        <taxon>Ecdysozoa</taxon>
        <taxon>Arthropoda</taxon>
        <taxon>Hexapoda</taxon>
        <taxon>Insecta</taxon>
        <taxon>Pterygota</taxon>
        <taxon>Neoptera</taxon>
        <taxon>Endopterygota</taxon>
        <taxon>Hymenoptera</taxon>
        <taxon>Apocrita</taxon>
        <taxon>Aculeata</taxon>
        <taxon>Apoidea</taxon>
        <taxon>Anthophila</taxon>
        <taxon>Apidae</taxon>
        <taxon>Habropoda</taxon>
    </lineage>
</organism>
<evidence type="ECO:0000313" key="3">
    <source>
        <dbReference type="Proteomes" id="UP000053825"/>
    </source>
</evidence>
<keyword evidence="3" id="KW-1185">Reference proteome</keyword>
<protein>
    <submittedName>
        <fullName evidence="2">Uncharacterized protein</fullName>
    </submittedName>
</protein>
<feature type="compositionally biased region" description="Basic and acidic residues" evidence="1">
    <location>
        <begin position="187"/>
        <end position="197"/>
    </location>
</feature>
<reference evidence="2 3" key="1">
    <citation type="submission" date="2015-07" db="EMBL/GenBank/DDBJ databases">
        <title>The genome of Habropoda laboriosa.</title>
        <authorList>
            <person name="Pan H."/>
            <person name="Kapheim K."/>
        </authorList>
    </citation>
    <scope>NUCLEOTIDE SEQUENCE [LARGE SCALE GENOMIC DNA]</scope>
    <source>
        <strain evidence="2">0110345459</strain>
    </source>
</reference>
<name>A0A0L7QTC0_9HYME</name>
<evidence type="ECO:0000256" key="1">
    <source>
        <dbReference type="SAM" id="MobiDB-lite"/>
    </source>
</evidence>
<sequence>MKKSPLSTPSGSRGKQNYNWKVHDHKNATGYNYVNSDSYQCSSPNGGQTQLGNDFIPLNVSTPLPEQKRYSGNNWHGSGCRSHRNSGSGGFNHYRNNYHATPKSNLNNSYSPYKHHGKQFYGQKKGYQKDVRKHVDISNYVDMKSFLEDPWAELTKKLNKSKETKGSKSFKIEQSVPSQLIYIDSKSSSESKSRANDDSQFSSESRNETSVDVTLGLDDTDISDLSRTKSSIDLKLDNVRFSEESKNISICSNNDSACKDTHDENIRHSCTSKADIIQDLI</sequence>
<feature type="compositionally biased region" description="Polar residues" evidence="1">
    <location>
        <begin position="198"/>
        <end position="212"/>
    </location>
</feature>
<dbReference type="EMBL" id="KQ414748">
    <property type="protein sequence ID" value="KOC61860.1"/>
    <property type="molecule type" value="Genomic_DNA"/>
</dbReference>
<evidence type="ECO:0000313" key="2">
    <source>
        <dbReference type="EMBL" id="KOC61860.1"/>
    </source>
</evidence>